<protein>
    <submittedName>
        <fullName evidence="7">Inorganic phosphate transporter</fullName>
    </submittedName>
</protein>
<evidence type="ECO:0000256" key="2">
    <source>
        <dbReference type="ARBA" id="ARBA00022448"/>
    </source>
</evidence>
<keyword evidence="8" id="KW-1185">Reference proteome</keyword>
<dbReference type="InterPro" id="IPR001204">
    <property type="entry name" value="Phos_transporter"/>
</dbReference>
<organism evidence="7 8">
    <name type="scientific">Glycomyces paridis</name>
    <dbReference type="NCBI Taxonomy" id="2126555"/>
    <lineage>
        <taxon>Bacteria</taxon>
        <taxon>Bacillati</taxon>
        <taxon>Actinomycetota</taxon>
        <taxon>Actinomycetes</taxon>
        <taxon>Glycomycetales</taxon>
        <taxon>Glycomycetaceae</taxon>
        <taxon>Glycomyces</taxon>
    </lineage>
</organism>
<keyword evidence="3 6" id="KW-0812">Transmembrane</keyword>
<feature type="transmembrane region" description="Helical" evidence="6">
    <location>
        <begin position="307"/>
        <end position="329"/>
    </location>
</feature>
<keyword evidence="2" id="KW-0813">Transport</keyword>
<evidence type="ECO:0000256" key="3">
    <source>
        <dbReference type="ARBA" id="ARBA00022692"/>
    </source>
</evidence>
<dbReference type="RefSeq" id="WP_136528928.1">
    <property type="nucleotide sequence ID" value="NZ_STGX01000004.1"/>
</dbReference>
<dbReference type="Pfam" id="PF01384">
    <property type="entry name" value="PHO4"/>
    <property type="match status" value="1"/>
</dbReference>
<evidence type="ECO:0000313" key="7">
    <source>
        <dbReference type="EMBL" id="THV30055.1"/>
    </source>
</evidence>
<dbReference type="PANTHER" id="PTHR11101:SF80">
    <property type="entry name" value="PHOSPHATE TRANSPORTER"/>
    <property type="match status" value="1"/>
</dbReference>
<feature type="transmembrane region" description="Helical" evidence="6">
    <location>
        <begin position="110"/>
        <end position="128"/>
    </location>
</feature>
<feature type="transmembrane region" description="Helical" evidence="6">
    <location>
        <begin position="44"/>
        <end position="61"/>
    </location>
</feature>
<feature type="transmembrane region" description="Helical" evidence="6">
    <location>
        <begin position="140"/>
        <end position="161"/>
    </location>
</feature>
<evidence type="ECO:0000313" key="8">
    <source>
        <dbReference type="Proteomes" id="UP000305792"/>
    </source>
</evidence>
<sequence>MDSVFIAVSICIAAALLFGYTNGFHDSANAIATSISTRALRPRVALGMAAIGNFIGAHLGGKVAATVASGLVELPKGIDGILIVIAGLLGAITWNFITWYFGLPTSSSHSLFGGMVGATIAGGAVVLWSGIVDKIVLPTLVSPLVGFGLGFLVMIAVYWLFRRGRPDKLNRGFRHAQTVSAAAMSLGHGMQDAAKVMGIIVLALTVGGYYKADDPIPEWVYLASAAVMAAGTYAGGWRIIKTMGRRIIDLGPPQGFAAETVASAVLYANTFLLGAPISTTHTITSAIMGVGSTGGKRAVRWGVARSIVIAWIITFPIAALVGALFYLPIQFLG</sequence>
<keyword evidence="4 6" id="KW-1133">Transmembrane helix</keyword>
<dbReference type="GO" id="GO:0035435">
    <property type="term" value="P:phosphate ion transmembrane transport"/>
    <property type="evidence" value="ECO:0007669"/>
    <property type="project" value="TreeGrafter"/>
</dbReference>
<dbReference type="EMBL" id="STGX01000004">
    <property type="protein sequence ID" value="THV30055.1"/>
    <property type="molecule type" value="Genomic_DNA"/>
</dbReference>
<dbReference type="OrthoDB" id="9779554at2"/>
<proteinExistence type="predicted"/>
<evidence type="ECO:0000256" key="6">
    <source>
        <dbReference type="SAM" id="Phobius"/>
    </source>
</evidence>
<accession>A0A4S8PJX5</accession>
<dbReference type="GO" id="GO:0005315">
    <property type="term" value="F:phosphate transmembrane transporter activity"/>
    <property type="evidence" value="ECO:0007669"/>
    <property type="project" value="InterPro"/>
</dbReference>
<keyword evidence="5 6" id="KW-0472">Membrane</keyword>
<reference evidence="7 8" key="1">
    <citation type="journal article" date="2018" name="Int. J. Syst. Evol. Microbiol.">
        <title>Glycomyces paridis sp. nov., isolated from the medicinal plant Paris polyphylla.</title>
        <authorList>
            <person name="Fang X.M."/>
            <person name="Bai J.L."/>
            <person name="Su J."/>
            <person name="Zhao L.L."/>
            <person name="Liu H.Y."/>
            <person name="Ma B.P."/>
            <person name="Zhang Y.Q."/>
            <person name="Yu L.Y."/>
        </authorList>
    </citation>
    <scope>NUCLEOTIDE SEQUENCE [LARGE SCALE GENOMIC DNA]</scope>
    <source>
        <strain evidence="7 8">CPCC 204357</strain>
    </source>
</reference>
<dbReference type="AlphaFoldDB" id="A0A4S8PJX5"/>
<feature type="transmembrane region" description="Helical" evidence="6">
    <location>
        <begin position="6"/>
        <end position="23"/>
    </location>
</feature>
<evidence type="ECO:0000256" key="1">
    <source>
        <dbReference type="ARBA" id="ARBA00004141"/>
    </source>
</evidence>
<feature type="transmembrane region" description="Helical" evidence="6">
    <location>
        <begin position="81"/>
        <end position="103"/>
    </location>
</feature>
<comment type="subcellular location">
    <subcellularLocation>
        <location evidence="1">Membrane</location>
        <topology evidence="1">Multi-pass membrane protein</topology>
    </subcellularLocation>
</comment>
<dbReference type="GO" id="GO:0016020">
    <property type="term" value="C:membrane"/>
    <property type="evidence" value="ECO:0007669"/>
    <property type="project" value="UniProtKB-SubCell"/>
</dbReference>
<gene>
    <name evidence="7" type="ORF">E9998_06670</name>
</gene>
<comment type="caution">
    <text evidence="7">The sequence shown here is derived from an EMBL/GenBank/DDBJ whole genome shotgun (WGS) entry which is preliminary data.</text>
</comment>
<feature type="transmembrane region" description="Helical" evidence="6">
    <location>
        <begin position="193"/>
        <end position="212"/>
    </location>
</feature>
<evidence type="ECO:0000256" key="5">
    <source>
        <dbReference type="ARBA" id="ARBA00023136"/>
    </source>
</evidence>
<dbReference type="PANTHER" id="PTHR11101">
    <property type="entry name" value="PHOSPHATE TRANSPORTER"/>
    <property type="match status" value="1"/>
</dbReference>
<dbReference type="Proteomes" id="UP000305792">
    <property type="component" value="Unassembled WGS sequence"/>
</dbReference>
<name>A0A4S8PJX5_9ACTN</name>
<feature type="transmembrane region" description="Helical" evidence="6">
    <location>
        <begin position="218"/>
        <end position="240"/>
    </location>
</feature>
<evidence type="ECO:0000256" key="4">
    <source>
        <dbReference type="ARBA" id="ARBA00022989"/>
    </source>
</evidence>